<dbReference type="NCBIfam" id="TIGR02273">
    <property type="entry name" value="16S_RimM"/>
    <property type="match status" value="1"/>
</dbReference>
<sequence>MRSGQKILVGKISNPHGIKGWVKIISFTDPIENILSYKKWIISDKETEQTYHLEESRVQGKKIVIKLENVNDRNDADLLKNLEIHVNRSDLPELDENSYYWEDLVDFNVIDIKGNPVGKVDSLFRTGSNDVLVIIDETKERLLVPFIMEEVIKYVDLAKELISIDWPEV</sequence>
<name>A0A381SNG7_9ZZZZ</name>
<dbReference type="SUPFAM" id="SSF50346">
    <property type="entry name" value="PRC-barrel domain"/>
    <property type="match status" value="1"/>
</dbReference>
<evidence type="ECO:0000313" key="7">
    <source>
        <dbReference type="EMBL" id="SVA02833.1"/>
    </source>
</evidence>
<dbReference type="GO" id="GO:0005840">
    <property type="term" value="C:ribosome"/>
    <property type="evidence" value="ECO:0007669"/>
    <property type="project" value="InterPro"/>
</dbReference>
<dbReference type="Pfam" id="PF24986">
    <property type="entry name" value="PRC_RimM"/>
    <property type="match status" value="1"/>
</dbReference>
<keyword evidence="2" id="KW-0690">Ribosome biogenesis</keyword>
<dbReference type="Pfam" id="PF01782">
    <property type="entry name" value="RimM"/>
    <property type="match status" value="1"/>
</dbReference>
<dbReference type="InterPro" id="IPR056792">
    <property type="entry name" value="PRC_RimM"/>
</dbReference>
<dbReference type="Gene3D" id="2.30.30.240">
    <property type="entry name" value="PRC-barrel domain"/>
    <property type="match status" value="1"/>
</dbReference>
<evidence type="ECO:0008006" key="8">
    <source>
        <dbReference type="Google" id="ProtNLM"/>
    </source>
</evidence>
<dbReference type="PANTHER" id="PTHR33692">
    <property type="entry name" value="RIBOSOME MATURATION FACTOR RIMM"/>
    <property type="match status" value="1"/>
</dbReference>
<evidence type="ECO:0000256" key="3">
    <source>
        <dbReference type="ARBA" id="ARBA00022552"/>
    </source>
</evidence>
<dbReference type="InterPro" id="IPR036976">
    <property type="entry name" value="RimM_N_sf"/>
</dbReference>
<keyword evidence="4" id="KW-0143">Chaperone</keyword>
<dbReference type="PANTHER" id="PTHR33692:SF1">
    <property type="entry name" value="RIBOSOME MATURATION FACTOR RIMM"/>
    <property type="match status" value="1"/>
</dbReference>
<accession>A0A381SNG7</accession>
<evidence type="ECO:0000256" key="1">
    <source>
        <dbReference type="ARBA" id="ARBA00022490"/>
    </source>
</evidence>
<evidence type="ECO:0000259" key="5">
    <source>
        <dbReference type="Pfam" id="PF01782"/>
    </source>
</evidence>
<dbReference type="Gene3D" id="2.40.30.60">
    <property type="entry name" value="RimM"/>
    <property type="match status" value="1"/>
</dbReference>
<gene>
    <name evidence="7" type="ORF">METZ01_LOCUS55687</name>
</gene>
<dbReference type="InterPro" id="IPR009000">
    <property type="entry name" value="Transl_B-barrel_sf"/>
</dbReference>
<dbReference type="InterPro" id="IPR011033">
    <property type="entry name" value="PRC_barrel-like_sf"/>
</dbReference>
<keyword evidence="1" id="KW-0963">Cytoplasm</keyword>
<evidence type="ECO:0000256" key="2">
    <source>
        <dbReference type="ARBA" id="ARBA00022517"/>
    </source>
</evidence>
<protein>
    <recommendedName>
        <fullName evidence="8">RimM N-terminal domain-containing protein</fullName>
    </recommendedName>
</protein>
<keyword evidence="3" id="KW-0698">rRNA processing</keyword>
<dbReference type="HAMAP" id="MF_00014">
    <property type="entry name" value="Ribosome_mat_RimM"/>
    <property type="match status" value="1"/>
</dbReference>
<proteinExistence type="inferred from homology"/>
<organism evidence="7">
    <name type="scientific">marine metagenome</name>
    <dbReference type="NCBI Taxonomy" id="408172"/>
    <lineage>
        <taxon>unclassified sequences</taxon>
        <taxon>metagenomes</taxon>
        <taxon>ecological metagenomes</taxon>
    </lineage>
</organism>
<dbReference type="InterPro" id="IPR011961">
    <property type="entry name" value="RimM"/>
</dbReference>
<feature type="domain" description="RimM N-terminal" evidence="5">
    <location>
        <begin position="9"/>
        <end position="90"/>
    </location>
</feature>
<dbReference type="GO" id="GO:0043022">
    <property type="term" value="F:ribosome binding"/>
    <property type="evidence" value="ECO:0007669"/>
    <property type="project" value="InterPro"/>
</dbReference>
<dbReference type="GO" id="GO:0006364">
    <property type="term" value="P:rRNA processing"/>
    <property type="evidence" value="ECO:0007669"/>
    <property type="project" value="UniProtKB-KW"/>
</dbReference>
<reference evidence="7" key="1">
    <citation type="submission" date="2018-05" db="EMBL/GenBank/DDBJ databases">
        <authorList>
            <person name="Lanie J.A."/>
            <person name="Ng W.-L."/>
            <person name="Kazmierczak K.M."/>
            <person name="Andrzejewski T.M."/>
            <person name="Davidsen T.M."/>
            <person name="Wayne K.J."/>
            <person name="Tettelin H."/>
            <person name="Glass J.I."/>
            <person name="Rusch D."/>
            <person name="Podicherti R."/>
            <person name="Tsui H.-C.T."/>
            <person name="Winkler M.E."/>
        </authorList>
    </citation>
    <scope>NUCLEOTIDE SEQUENCE</scope>
</reference>
<evidence type="ECO:0000259" key="6">
    <source>
        <dbReference type="Pfam" id="PF24986"/>
    </source>
</evidence>
<dbReference type="AlphaFoldDB" id="A0A381SNG7"/>
<dbReference type="SUPFAM" id="SSF50447">
    <property type="entry name" value="Translation proteins"/>
    <property type="match status" value="1"/>
</dbReference>
<dbReference type="InterPro" id="IPR002676">
    <property type="entry name" value="RimM_N"/>
</dbReference>
<feature type="domain" description="Ribosome maturation factor RimM PRC barrel" evidence="6">
    <location>
        <begin position="101"/>
        <end position="168"/>
    </location>
</feature>
<dbReference type="EMBL" id="UINC01003045">
    <property type="protein sequence ID" value="SVA02833.1"/>
    <property type="molecule type" value="Genomic_DNA"/>
</dbReference>
<evidence type="ECO:0000256" key="4">
    <source>
        <dbReference type="ARBA" id="ARBA00023186"/>
    </source>
</evidence>